<proteinExistence type="predicted"/>
<protein>
    <submittedName>
        <fullName evidence="3">Stage III sporulation protein AE</fullName>
    </submittedName>
</protein>
<feature type="transmembrane region" description="Helical" evidence="1">
    <location>
        <begin position="320"/>
        <end position="348"/>
    </location>
</feature>
<dbReference type="NCBIfam" id="TIGR02829">
    <property type="entry name" value="spore_III_AE"/>
    <property type="match status" value="1"/>
</dbReference>
<keyword evidence="4" id="KW-1185">Reference proteome</keyword>
<dbReference type="RefSeq" id="WP_188802916.1">
    <property type="nucleotide sequence ID" value="NZ_BMOK01000007.1"/>
</dbReference>
<name>A0A917W0Z0_9BACL</name>
<feature type="transmembrane region" description="Helical" evidence="1">
    <location>
        <begin position="169"/>
        <end position="188"/>
    </location>
</feature>
<feature type="transmembrane region" description="Helical" evidence="1">
    <location>
        <begin position="248"/>
        <end position="273"/>
    </location>
</feature>
<comment type="caution">
    <text evidence="3">The sequence shown here is derived from an EMBL/GenBank/DDBJ whole genome shotgun (WGS) entry which is preliminary data.</text>
</comment>
<evidence type="ECO:0000313" key="4">
    <source>
        <dbReference type="Proteomes" id="UP000654670"/>
    </source>
</evidence>
<keyword evidence="1" id="KW-0472">Membrane</keyword>
<keyword evidence="2" id="KW-0732">Signal</keyword>
<gene>
    <name evidence="3" type="primary">spoIIIAE</name>
    <name evidence="3" type="ORF">GCM10007968_19490</name>
</gene>
<feature type="transmembrane region" description="Helical" evidence="1">
    <location>
        <begin position="200"/>
        <end position="228"/>
    </location>
</feature>
<reference evidence="3" key="2">
    <citation type="submission" date="2020-09" db="EMBL/GenBank/DDBJ databases">
        <authorList>
            <person name="Sun Q."/>
            <person name="Ohkuma M."/>
        </authorList>
    </citation>
    <scope>NUCLEOTIDE SEQUENCE</scope>
    <source>
        <strain evidence="3">JCM 15325</strain>
    </source>
</reference>
<dbReference type="Pfam" id="PF09546">
    <property type="entry name" value="Spore_III_AE"/>
    <property type="match status" value="1"/>
</dbReference>
<keyword evidence="1" id="KW-0812">Transmembrane</keyword>
<feature type="transmembrane region" description="Helical" evidence="1">
    <location>
        <begin position="110"/>
        <end position="127"/>
    </location>
</feature>
<dbReference type="AlphaFoldDB" id="A0A917W0Z0"/>
<evidence type="ECO:0000256" key="2">
    <source>
        <dbReference type="SAM" id="SignalP"/>
    </source>
</evidence>
<feature type="transmembrane region" description="Helical" evidence="1">
    <location>
        <begin position="139"/>
        <end position="163"/>
    </location>
</feature>
<evidence type="ECO:0000256" key="1">
    <source>
        <dbReference type="SAM" id="Phobius"/>
    </source>
</evidence>
<feature type="signal peptide" evidence="2">
    <location>
        <begin position="1"/>
        <end position="32"/>
    </location>
</feature>
<organism evidence="3 4">
    <name type="scientific">Sporolactobacillus putidus</name>
    <dbReference type="NCBI Taxonomy" id="492735"/>
    <lineage>
        <taxon>Bacteria</taxon>
        <taxon>Bacillati</taxon>
        <taxon>Bacillota</taxon>
        <taxon>Bacilli</taxon>
        <taxon>Bacillales</taxon>
        <taxon>Sporolactobacillaceae</taxon>
        <taxon>Sporolactobacillus</taxon>
    </lineage>
</organism>
<feature type="transmembrane region" description="Helical" evidence="1">
    <location>
        <begin position="368"/>
        <end position="389"/>
    </location>
</feature>
<keyword evidence="1" id="KW-1133">Transmembrane helix</keyword>
<reference evidence="3" key="1">
    <citation type="journal article" date="2014" name="Int. J. Syst. Evol. Microbiol.">
        <title>Complete genome sequence of Corynebacterium casei LMG S-19264T (=DSM 44701T), isolated from a smear-ripened cheese.</title>
        <authorList>
            <consortium name="US DOE Joint Genome Institute (JGI-PGF)"/>
            <person name="Walter F."/>
            <person name="Albersmeier A."/>
            <person name="Kalinowski J."/>
            <person name="Ruckert C."/>
        </authorList>
    </citation>
    <scope>NUCLEOTIDE SEQUENCE</scope>
    <source>
        <strain evidence="3">JCM 15325</strain>
    </source>
</reference>
<dbReference type="EMBL" id="BMOK01000007">
    <property type="protein sequence ID" value="GGL55432.1"/>
    <property type="molecule type" value="Genomic_DNA"/>
</dbReference>
<sequence length="399" mass="43167">MLKKREKAFFGKLLLSVFAALCVLLQGVPVFAVQPEDTPQKWSDTQLNKIDTGQIETYWNKVVNDYHGFLPESDPDFKSFIRSNKQGFVNKLFDGLLHFFLNELLVNSKLLGTLILLSIFSTLLQAIQSAFENKTVSKVAYMVVTLVLLILLLNSFKVAIGYITGTVSAMSQFLIALIPLIFALTAAAGGAATVTLFHPLIIFLVNAAGWLVSKFVLPLLFMSALLGIVSTLSDHYKLTKLGDFMKNVAVFTLAAFFAVFLGVMSVQGAATAISDGLMVKSAKFFTGNFIPVVGRMFTEAADTVIGASVLLKNTIGIAGLLILFCITVFPLLKVLSLAFIYNVAAAVLQPLGGGPVIDCLGIMAKSMLYLFSALAIVSLMFFLALTIIITSGNLSLMVR</sequence>
<evidence type="ECO:0000313" key="3">
    <source>
        <dbReference type="EMBL" id="GGL55432.1"/>
    </source>
</evidence>
<accession>A0A917W0Z0</accession>
<feature type="chain" id="PRO_5037885073" evidence="2">
    <location>
        <begin position="33"/>
        <end position="399"/>
    </location>
</feature>
<dbReference type="Proteomes" id="UP000654670">
    <property type="component" value="Unassembled WGS sequence"/>
</dbReference>
<dbReference type="InterPro" id="IPR014194">
    <property type="entry name" value="Spore_III_AE"/>
</dbReference>